<protein>
    <recommendedName>
        <fullName evidence="11">RNA polymerase sigma factor</fullName>
    </recommendedName>
</protein>
<dbReference type="SUPFAM" id="SSF88946">
    <property type="entry name" value="Sigma2 domain of RNA polymerase sigma factors"/>
    <property type="match status" value="1"/>
</dbReference>
<dbReference type="Proteomes" id="UP000053171">
    <property type="component" value="Unassembled WGS sequence"/>
</dbReference>
<keyword evidence="4" id="KW-0238">DNA-binding</keyword>
<comment type="similarity">
    <text evidence="1">Belongs to the sigma-70 factor family. ECF subfamily.</text>
</comment>
<dbReference type="InterPro" id="IPR013324">
    <property type="entry name" value="RNA_pol_sigma_r3/r4-like"/>
</dbReference>
<reference evidence="9" key="1">
    <citation type="submission" date="2016-06" db="EMBL/GenBank/DDBJ databases">
        <title>Identification of putative biosynthetic pathways for the production of bioactive secondary metabolites by the marine actinomycete Kocuria kristinae RUTW2-3.</title>
        <authorList>
            <person name="Waterworth S.C."/>
            <person name="Walmsley T.A."/>
            <person name="Matongo T."/>
            <person name="Davies-Coleman M.T."/>
            <person name="Dorrington R.A."/>
        </authorList>
    </citation>
    <scope>NUCLEOTIDE SEQUENCE [LARGE SCALE GENOMIC DNA]</scope>
    <source>
        <strain evidence="9">RUTW2-3</strain>
    </source>
</reference>
<evidence type="ECO:0008006" key="11">
    <source>
        <dbReference type="Google" id="ProtNLM"/>
    </source>
</evidence>
<feature type="compositionally biased region" description="Gly residues" evidence="6">
    <location>
        <begin position="414"/>
        <end position="426"/>
    </location>
</feature>
<feature type="domain" description="RNA polymerase sigma-70 region 2" evidence="7">
    <location>
        <begin position="38"/>
        <end position="94"/>
    </location>
</feature>
<dbReference type="EMBL" id="LJBJ02000032">
    <property type="protein sequence ID" value="OAX51197.1"/>
    <property type="molecule type" value="Genomic_DNA"/>
</dbReference>
<feature type="compositionally biased region" description="Pro residues" evidence="6">
    <location>
        <begin position="524"/>
        <end position="535"/>
    </location>
</feature>
<dbReference type="Gene3D" id="1.10.1740.10">
    <property type="match status" value="1"/>
</dbReference>
<dbReference type="GO" id="GO:0016987">
    <property type="term" value="F:sigma factor activity"/>
    <property type="evidence" value="ECO:0007669"/>
    <property type="project" value="UniProtKB-KW"/>
</dbReference>
<evidence type="ECO:0000256" key="2">
    <source>
        <dbReference type="ARBA" id="ARBA00023015"/>
    </source>
</evidence>
<keyword evidence="5" id="KW-0804">Transcription</keyword>
<dbReference type="SUPFAM" id="SSF88659">
    <property type="entry name" value="Sigma3 and sigma4 domains of RNA polymerase sigma factors"/>
    <property type="match status" value="1"/>
</dbReference>
<dbReference type="Gene3D" id="1.10.10.1320">
    <property type="entry name" value="Anti-sigma factor, zinc-finger domain"/>
    <property type="match status" value="1"/>
</dbReference>
<evidence type="ECO:0000256" key="5">
    <source>
        <dbReference type="ARBA" id="ARBA00023163"/>
    </source>
</evidence>
<feature type="compositionally biased region" description="Low complexity" evidence="6">
    <location>
        <begin position="549"/>
        <end position="571"/>
    </location>
</feature>
<feature type="region of interest" description="Disordered" evidence="6">
    <location>
        <begin position="1"/>
        <end position="29"/>
    </location>
</feature>
<keyword evidence="2" id="KW-0805">Transcription regulation</keyword>
<dbReference type="InterPro" id="IPR041916">
    <property type="entry name" value="Anti_sigma_zinc_sf"/>
</dbReference>
<feature type="domain" description="Putative zinc-finger" evidence="8">
    <location>
        <begin position="201"/>
        <end position="234"/>
    </location>
</feature>
<evidence type="ECO:0000256" key="6">
    <source>
        <dbReference type="SAM" id="MobiDB-lite"/>
    </source>
</evidence>
<dbReference type="NCBIfam" id="TIGR02937">
    <property type="entry name" value="sigma70-ECF"/>
    <property type="match status" value="1"/>
</dbReference>
<dbReference type="InterPro" id="IPR039425">
    <property type="entry name" value="RNA_pol_sigma-70-like"/>
</dbReference>
<comment type="caution">
    <text evidence="9">The sequence shown here is derived from an EMBL/GenBank/DDBJ whole genome shotgun (WGS) entry which is preliminary data.</text>
</comment>
<dbReference type="Pfam" id="PF04542">
    <property type="entry name" value="Sigma70_r2"/>
    <property type="match status" value="1"/>
</dbReference>
<feature type="region of interest" description="Disordered" evidence="6">
    <location>
        <begin position="334"/>
        <end position="593"/>
    </location>
</feature>
<name>A0A199NQJ2_9MICC</name>
<dbReference type="PANTHER" id="PTHR43133">
    <property type="entry name" value="RNA POLYMERASE ECF-TYPE SIGMA FACTO"/>
    <property type="match status" value="1"/>
</dbReference>
<feature type="compositionally biased region" description="Low complexity" evidence="6">
    <location>
        <begin position="485"/>
        <end position="495"/>
    </location>
</feature>
<feature type="compositionally biased region" description="Low complexity" evidence="6">
    <location>
        <begin position="396"/>
        <end position="406"/>
    </location>
</feature>
<dbReference type="InterPro" id="IPR014284">
    <property type="entry name" value="RNA_pol_sigma-70_dom"/>
</dbReference>
<dbReference type="PANTHER" id="PTHR43133:SF8">
    <property type="entry name" value="RNA POLYMERASE SIGMA FACTOR HI_1459-RELATED"/>
    <property type="match status" value="1"/>
</dbReference>
<dbReference type="InterPro" id="IPR007627">
    <property type="entry name" value="RNA_pol_sigma70_r2"/>
</dbReference>
<evidence type="ECO:0000256" key="4">
    <source>
        <dbReference type="ARBA" id="ARBA00023125"/>
    </source>
</evidence>
<dbReference type="InterPro" id="IPR013325">
    <property type="entry name" value="RNA_pol_sigma_r2"/>
</dbReference>
<organism evidence="9 10">
    <name type="scientific">Rothia kristinae</name>
    <dbReference type="NCBI Taxonomy" id="37923"/>
    <lineage>
        <taxon>Bacteria</taxon>
        <taxon>Bacillati</taxon>
        <taxon>Actinomycetota</taxon>
        <taxon>Actinomycetes</taxon>
        <taxon>Micrococcales</taxon>
        <taxon>Micrococcaceae</taxon>
        <taxon>Rothia</taxon>
    </lineage>
</organism>
<dbReference type="Pfam" id="PF13490">
    <property type="entry name" value="zf-HC2"/>
    <property type="match status" value="1"/>
</dbReference>
<evidence type="ECO:0000313" key="9">
    <source>
        <dbReference type="EMBL" id="OAX51197.1"/>
    </source>
</evidence>
<evidence type="ECO:0000259" key="7">
    <source>
        <dbReference type="Pfam" id="PF04542"/>
    </source>
</evidence>
<feature type="compositionally biased region" description="Basic and acidic residues" evidence="6">
    <location>
        <begin position="17"/>
        <end position="29"/>
    </location>
</feature>
<feature type="region of interest" description="Disordered" evidence="6">
    <location>
        <begin position="283"/>
        <end position="308"/>
    </location>
</feature>
<dbReference type="RefSeq" id="WP_064725845.1">
    <property type="nucleotide sequence ID" value="NZ_LJBJ02000032.1"/>
</dbReference>
<dbReference type="Gene3D" id="1.10.10.10">
    <property type="entry name" value="Winged helix-like DNA-binding domain superfamily/Winged helix DNA-binding domain"/>
    <property type="match status" value="1"/>
</dbReference>
<dbReference type="AlphaFoldDB" id="A0A199NQJ2"/>
<gene>
    <name evidence="9" type="ORF">AN277_0210185</name>
</gene>
<evidence type="ECO:0000313" key="10">
    <source>
        <dbReference type="Proteomes" id="UP000053171"/>
    </source>
</evidence>
<accession>A0A199NQJ2</accession>
<evidence type="ECO:0000256" key="1">
    <source>
        <dbReference type="ARBA" id="ARBA00010641"/>
    </source>
</evidence>
<proteinExistence type="inferred from homology"/>
<feature type="compositionally biased region" description="Low complexity" evidence="6">
    <location>
        <begin position="350"/>
        <end position="385"/>
    </location>
</feature>
<dbReference type="InterPro" id="IPR027383">
    <property type="entry name" value="Znf_put"/>
</dbReference>
<evidence type="ECO:0000259" key="8">
    <source>
        <dbReference type="Pfam" id="PF13490"/>
    </source>
</evidence>
<dbReference type="GO" id="GO:0003677">
    <property type="term" value="F:DNA binding"/>
    <property type="evidence" value="ECO:0007669"/>
    <property type="project" value="UniProtKB-KW"/>
</dbReference>
<dbReference type="GO" id="GO:0006352">
    <property type="term" value="P:DNA-templated transcription initiation"/>
    <property type="evidence" value="ECO:0007669"/>
    <property type="project" value="InterPro"/>
</dbReference>
<sequence length="684" mass="71126">MQPEDAAGSAAEGSQTPEKDEALLRRYPEDPADVAERLYQRHARTAVRIARRSGANPEEAEDAVAEAFVRILGMLADGRGPRRAFLRYLMRTVATVVRERRSGPAPQDPQSPEALPLAETTEAVVGRREEARIVTRAYQDLPPRWRTILWGLDVEGRAPRELAAELEMTPNAVSQAAVRARERLREGYLSHYALRPATGECAEYAPMLPQLVRGRLTSARRRRLLRHLETCPRCSAEHLALVSTSDLMRGWVLPGMLLGGVLLHGGQRAHALAAVGAASGPVADGAASPRGIADPPRHAPSGRAHLGAGHPGWRRVRLGSALAAVALFASTVQLPPEGARPSPTIGAEISAPSSEADAPSSPSRLPPTEFAETETAPRAAAGAPAAREEAERRVLVRTVLAARTTASPEPDRGNGQGIRGEGGSSGEAGPAGRADGSSSPVEDRGSAVPVPQASFSSAQVRPADAEPEASGPSAEPAEEPVIRTAAAAVPAQAQPETDLVPIDVDPGPVPAAQRPATGAQSPVLPDPVDPEPQPETGPVAAGESASEQDAGGEAAVEDAAAGDAVAEDAAGPQTPASAAPADLPEDGQPVPQARLPRAAGVGVVEETGDEGLPAGELPMGEPRAYAPRAAAPRAYAPRAYAPRAYAPRAYGPRAYAPCAAAPRAASARPIPVWTATWVVVRWRG</sequence>
<keyword evidence="3" id="KW-0731">Sigma factor</keyword>
<dbReference type="InterPro" id="IPR036388">
    <property type="entry name" value="WH-like_DNA-bd_sf"/>
</dbReference>
<evidence type="ECO:0000256" key="3">
    <source>
        <dbReference type="ARBA" id="ARBA00023082"/>
    </source>
</evidence>
<keyword evidence="10" id="KW-1185">Reference proteome</keyword>